<evidence type="ECO:0000313" key="2">
    <source>
        <dbReference type="EMBL" id="SES66683.1"/>
    </source>
</evidence>
<dbReference type="EMBL" id="FOHE01000001">
    <property type="protein sequence ID" value="SES66683.1"/>
    <property type="molecule type" value="Genomic_DNA"/>
</dbReference>
<dbReference type="PROSITE" id="PS51186">
    <property type="entry name" value="GNAT"/>
    <property type="match status" value="1"/>
</dbReference>
<name>A0A1H9YCY4_9BACI</name>
<dbReference type="STRING" id="930131.SAMN05216389_101319"/>
<keyword evidence="2" id="KW-0808">Transferase</keyword>
<reference evidence="2 3" key="1">
    <citation type="submission" date="2016-10" db="EMBL/GenBank/DDBJ databases">
        <authorList>
            <person name="de Groot N.N."/>
        </authorList>
    </citation>
    <scope>NUCLEOTIDE SEQUENCE [LARGE SCALE GENOMIC DNA]</scope>
    <source>
        <strain evidence="2 3">IBRC-M 10780</strain>
    </source>
</reference>
<feature type="domain" description="N-acetyltransferase" evidence="1">
    <location>
        <begin position="131"/>
        <end position="257"/>
    </location>
</feature>
<evidence type="ECO:0000313" key="3">
    <source>
        <dbReference type="Proteomes" id="UP000198618"/>
    </source>
</evidence>
<keyword evidence="3" id="KW-1185">Reference proteome</keyword>
<dbReference type="Proteomes" id="UP000198618">
    <property type="component" value="Unassembled WGS sequence"/>
</dbReference>
<dbReference type="InterPro" id="IPR000182">
    <property type="entry name" value="GNAT_dom"/>
</dbReference>
<dbReference type="Pfam" id="PF12746">
    <property type="entry name" value="GNAT_acetyltran"/>
    <property type="match status" value="1"/>
</dbReference>
<evidence type="ECO:0000259" key="1">
    <source>
        <dbReference type="PROSITE" id="PS51186"/>
    </source>
</evidence>
<dbReference type="InterPro" id="IPR027365">
    <property type="entry name" value="GNAT_acetyltra_YdfB-like"/>
</dbReference>
<dbReference type="InterPro" id="IPR016181">
    <property type="entry name" value="Acyl_CoA_acyltransferase"/>
</dbReference>
<sequence length="257" mass="30167">MFALDEREFHRVIPLLREYNHTCPTFAYSVAEKFISGMIYVDDINRPTTILVSTENQVLFIAGNEWNGAFNKQLMEFLYLNQRFTLFSATKEWDHVFHDYLNDQVTPMMRYKFSFHPKKYPQQKKELPQNFLIKEINEETIELTSHFNQKYYNQYWGSVANFLNDGFGYCMLDNGRIISECTSIFRSTSIAEIDIVTEKEYTGNGLAYVLGLYFINKCIEEGLTPSWDCDANNIPSMKLAKKLGFDHAKEYSIFLKK</sequence>
<dbReference type="GO" id="GO:0016747">
    <property type="term" value="F:acyltransferase activity, transferring groups other than amino-acyl groups"/>
    <property type="evidence" value="ECO:0007669"/>
    <property type="project" value="InterPro"/>
</dbReference>
<protein>
    <submittedName>
        <fullName evidence="2">GNAT acetyltransferase</fullName>
    </submittedName>
</protein>
<accession>A0A1H9YCY4</accession>
<dbReference type="PANTHER" id="PTHR31143:SF2">
    <property type="entry name" value="FR47-LIKE DOMAIN-CONTAINING PROTEIN-RELATED"/>
    <property type="match status" value="1"/>
</dbReference>
<proteinExistence type="predicted"/>
<organism evidence="2 3">
    <name type="scientific">Oceanobacillus limi</name>
    <dbReference type="NCBI Taxonomy" id="930131"/>
    <lineage>
        <taxon>Bacteria</taxon>
        <taxon>Bacillati</taxon>
        <taxon>Bacillota</taxon>
        <taxon>Bacilli</taxon>
        <taxon>Bacillales</taxon>
        <taxon>Bacillaceae</taxon>
        <taxon>Oceanobacillus</taxon>
    </lineage>
</organism>
<dbReference type="RefSeq" id="WP_090866131.1">
    <property type="nucleotide sequence ID" value="NZ_FOHE01000001.1"/>
</dbReference>
<dbReference type="AlphaFoldDB" id="A0A1H9YCY4"/>
<dbReference type="SUPFAM" id="SSF55729">
    <property type="entry name" value="Acyl-CoA N-acyltransferases (Nat)"/>
    <property type="match status" value="1"/>
</dbReference>
<dbReference type="PANTHER" id="PTHR31143">
    <property type="match status" value="1"/>
</dbReference>
<dbReference type="Gene3D" id="3.40.630.30">
    <property type="match status" value="1"/>
</dbReference>
<gene>
    <name evidence="2" type="ORF">SAMN05216389_101319</name>
</gene>
<dbReference type="OrthoDB" id="7054616at2"/>